<gene>
    <name evidence="3" type="ORF">SAMN05192539_100142</name>
</gene>
<organism evidence="3 4">
    <name type="scientific">Paraburkholderia diazotrophica</name>
    <dbReference type="NCBI Taxonomy" id="667676"/>
    <lineage>
        <taxon>Bacteria</taxon>
        <taxon>Pseudomonadati</taxon>
        <taxon>Pseudomonadota</taxon>
        <taxon>Betaproteobacteria</taxon>
        <taxon>Burkholderiales</taxon>
        <taxon>Burkholderiaceae</taxon>
        <taxon>Paraburkholderia</taxon>
    </lineage>
</organism>
<evidence type="ECO:0000256" key="1">
    <source>
        <dbReference type="SAM" id="Phobius"/>
    </source>
</evidence>
<dbReference type="EMBL" id="FNYE01000001">
    <property type="protein sequence ID" value="SEI37857.1"/>
    <property type="molecule type" value="Genomic_DNA"/>
</dbReference>
<dbReference type="NCBIfam" id="TIGR03647">
    <property type="entry name" value="Na_symport_sm"/>
    <property type="match status" value="1"/>
</dbReference>
<feature type="transmembrane region" description="Helical" evidence="1">
    <location>
        <begin position="35"/>
        <end position="58"/>
    </location>
</feature>
<evidence type="ECO:0000313" key="3">
    <source>
        <dbReference type="EMBL" id="SEI37857.1"/>
    </source>
</evidence>
<name>A0A1H6QCC2_9BURK</name>
<keyword evidence="1" id="KW-1133">Transmembrane helix</keyword>
<dbReference type="Proteomes" id="UP000198866">
    <property type="component" value="Unassembled WGS sequence"/>
</dbReference>
<keyword evidence="4" id="KW-1185">Reference proteome</keyword>
<evidence type="ECO:0000259" key="2">
    <source>
        <dbReference type="Pfam" id="PF13937"/>
    </source>
</evidence>
<feature type="domain" description="Sodium symporter small subunit" evidence="2">
    <location>
        <begin position="30"/>
        <end position="101"/>
    </location>
</feature>
<dbReference type="OrthoDB" id="9797746at2"/>
<keyword evidence="1" id="KW-0812">Transmembrane</keyword>
<dbReference type="InterPro" id="IPR019886">
    <property type="entry name" value="Na_symporter_ssu"/>
</dbReference>
<evidence type="ECO:0000313" key="4">
    <source>
        <dbReference type="Proteomes" id="UP000198866"/>
    </source>
</evidence>
<sequence length="121" mass="13401">MAAPHHTSRHNLNPLPEPPPVTEAMARAHARYWRFNVVLIVALMLVGFFVSFIVPLIAKGLAPVRFAGFSLPFYMGAQGAILVYLMLIVIYIVLMQRADAALQRALEASAQDDIAERTADR</sequence>
<dbReference type="AlphaFoldDB" id="A0A1H6QCC2"/>
<feature type="transmembrane region" description="Helical" evidence="1">
    <location>
        <begin position="73"/>
        <end position="94"/>
    </location>
</feature>
<proteinExistence type="predicted"/>
<dbReference type="STRING" id="667676.SAMN05192539_100142"/>
<reference evidence="4" key="1">
    <citation type="submission" date="2016-10" db="EMBL/GenBank/DDBJ databases">
        <authorList>
            <person name="Varghese N."/>
            <person name="Submissions S."/>
        </authorList>
    </citation>
    <scope>NUCLEOTIDE SEQUENCE [LARGE SCALE GENOMIC DNA]</scope>
    <source>
        <strain evidence="4">LMG 26031</strain>
    </source>
</reference>
<accession>A0A1H6QCC2</accession>
<dbReference type="Pfam" id="PF13937">
    <property type="entry name" value="DUF4212"/>
    <property type="match status" value="1"/>
</dbReference>
<dbReference type="RefSeq" id="WP_090861540.1">
    <property type="nucleotide sequence ID" value="NZ_FNYE01000001.1"/>
</dbReference>
<protein>
    <submittedName>
        <fullName evidence="3">Putative solute:sodium symporter small subunit</fullName>
    </submittedName>
</protein>
<keyword evidence="1" id="KW-0472">Membrane</keyword>